<dbReference type="SUPFAM" id="SSF53335">
    <property type="entry name" value="S-adenosyl-L-methionine-dependent methyltransferases"/>
    <property type="match status" value="1"/>
</dbReference>
<dbReference type="Pfam" id="PF05050">
    <property type="entry name" value="Methyltransf_21"/>
    <property type="match status" value="1"/>
</dbReference>
<organism evidence="3 4">
    <name type="scientific">Ridgeia piscesae</name>
    <name type="common">Tubeworm</name>
    <dbReference type="NCBI Taxonomy" id="27915"/>
    <lineage>
        <taxon>Eukaryota</taxon>
        <taxon>Metazoa</taxon>
        <taxon>Spiralia</taxon>
        <taxon>Lophotrochozoa</taxon>
        <taxon>Annelida</taxon>
        <taxon>Polychaeta</taxon>
        <taxon>Sedentaria</taxon>
        <taxon>Canalipalpata</taxon>
        <taxon>Sabellida</taxon>
        <taxon>Siboglinidae</taxon>
        <taxon>Ridgeia</taxon>
    </lineage>
</organism>
<name>A0AAD9UG99_RIDPI</name>
<dbReference type="EMBL" id="JAODUO010000140">
    <property type="protein sequence ID" value="KAK2188195.1"/>
    <property type="molecule type" value="Genomic_DNA"/>
</dbReference>
<dbReference type="InterPro" id="IPR052514">
    <property type="entry name" value="SAM-dependent_MTase"/>
</dbReference>
<dbReference type="Gene3D" id="3.40.50.150">
    <property type="entry name" value="Vaccinia Virus protein VP39"/>
    <property type="match status" value="1"/>
</dbReference>
<evidence type="ECO:0000313" key="3">
    <source>
        <dbReference type="EMBL" id="KAK2188195.1"/>
    </source>
</evidence>
<feature type="domain" description="Methyltransferase FkbM" evidence="2">
    <location>
        <begin position="208"/>
        <end position="351"/>
    </location>
</feature>
<evidence type="ECO:0000259" key="2">
    <source>
        <dbReference type="Pfam" id="PF05050"/>
    </source>
</evidence>
<accession>A0AAD9UG99</accession>
<dbReference type="AlphaFoldDB" id="A0AAD9UG99"/>
<sequence length="413" mass="46688">MTVIDVSEKKQRQLIAEWKERLARREQALTDPVHPRLANSDGEVVNGEQLRALRRGDTRAAAPSDTVDRLAARHTQPTARRRDEQEQATPPVVVDVTRRRRVNDTARAIQERKIVQLLNRGAAAVGGRLRANIDAVSVDTYNVRVPIAGEFDCVRLAMRPGPAVCLYTDAEDTFISRNIRHTGLWEPHILRTTFQNVLYANADLGVIDVGANIGVYSLVSAAMGHDVIAVEPYEGHLRRLHKAISLGKFEDRFVVVRNALSDQRGTVTLDRATDNQGSIRVNTDSACNGTRCVRTVYMDDLTELAVRHFRSRRAVMKVDIEGHERHAFRMSDRLLDTIYVPYIFMEWQILRAFFVTDVHVSADRTLVIELIGHLLKRDYKAYSAVSWASLPAEGWFGWPDDIVWKHELADVVA</sequence>
<protein>
    <recommendedName>
        <fullName evidence="2">Methyltransferase FkbM domain-containing protein</fullName>
    </recommendedName>
</protein>
<dbReference type="NCBIfam" id="TIGR01444">
    <property type="entry name" value="fkbM_fam"/>
    <property type="match status" value="1"/>
</dbReference>
<dbReference type="InterPro" id="IPR006342">
    <property type="entry name" value="FkbM_mtfrase"/>
</dbReference>
<comment type="caution">
    <text evidence="3">The sequence shown here is derived from an EMBL/GenBank/DDBJ whole genome shotgun (WGS) entry which is preliminary data.</text>
</comment>
<dbReference type="Proteomes" id="UP001209878">
    <property type="component" value="Unassembled WGS sequence"/>
</dbReference>
<reference evidence="3" key="1">
    <citation type="journal article" date="2023" name="Mol. Biol. Evol.">
        <title>Third-Generation Sequencing Reveals the Adaptive Role of the Epigenome in Three Deep-Sea Polychaetes.</title>
        <authorList>
            <person name="Perez M."/>
            <person name="Aroh O."/>
            <person name="Sun Y."/>
            <person name="Lan Y."/>
            <person name="Juniper S.K."/>
            <person name="Young C.R."/>
            <person name="Angers B."/>
            <person name="Qian P.Y."/>
        </authorList>
    </citation>
    <scope>NUCLEOTIDE SEQUENCE</scope>
    <source>
        <strain evidence="3">R07B-5</strain>
    </source>
</reference>
<dbReference type="PANTHER" id="PTHR34203:SF15">
    <property type="entry name" value="SLL1173 PROTEIN"/>
    <property type="match status" value="1"/>
</dbReference>
<proteinExistence type="predicted"/>
<gene>
    <name evidence="3" type="ORF">NP493_140g00031</name>
</gene>
<feature type="region of interest" description="Disordered" evidence="1">
    <location>
        <begin position="56"/>
        <end position="90"/>
    </location>
</feature>
<evidence type="ECO:0000313" key="4">
    <source>
        <dbReference type="Proteomes" id="UP001209878"/>
    </source>
</evidence>
<dbReference type="PANTHER" id="PTHR34203">
    <property type="entry name" value="METHYLTRANSFERASE, FKBM FAMILY PROTEIN"/>
    <property type="match status" value="1"/>
</dbReference>
<dbReference type="InterPro" id="IPR029063">
    <property type="entry name" value="SAM-dependent_MTases_sf"/>
</dbReference>
<evidence type="ECO:0000256" key="1">
    <source>
        <dbReference type="SAM" id="MobiDB-lite"/>
    </source>
</evidence>
<keyword evidence="4" id="KW-1185">Reference proteome</keyword>